<dbReference type="SUPFAM" id="SSF55729">
    <property type="entry name" value="Acyl-CoA N-acyltransferases (Nat)"/>
    <property type="match status" value="1"/>
</dbReference>
<proteinExistence type="predicted"/>
<dbReference type="RefSeq" id="WP_167941117.1">
    <property type="nucleotide sequence ID" value="NZ_JAATJA010000002.1"/>
</dbReference>
<evidence type="ECO:0000259" key="1">
    <source>
        <dbReference type="PROSITE" id="PS51186"/>
    </source>
</evidence>
<comment type="caution">
    <text evidence="2">The sequence shown here is derived from an EMBL/GenBank/DDBJ whole genome shotgun (WGS) entry which is preliminary data.</text>
</comment>
<keyword evidence="2" id="KW-0687">Ribonucleoprotein</keyword>
<dbReference type="Pfam" id="PF00583">
    <property type="entry name" value="Acetyltransf_1"/>
    <property type="match status" value="1"/>
</dbReference>
<evidence type="ECO:0000313" key="3">
    <source>
        <dbReference type="Proteomes" id="UP000580856"/>
    </source>
</evidence>
<protein>
    <submittedName>
        <fullName evidence="2">Ribosomal protein S18 acetylase RimI-like enzyme</fullName>
    </submittedName>
</protein>
<name>A0A846QGT3_9BACT</name>
<gene>
    <name evidence="2" type="ORF">GGQ74_001689</name>
</gene>
<sequence length="156" mass="17655">MPHDLVIRSVRNDEFHDAVELCRSAVVSVYAGLFTESELRPWTEGPETERYVMRRMSGILVAVLNGSFVGMLCVDGNTIDMFHVDKVCRKRGIGSVLIAEAERRIAAAGYPHARLECFERNRTALHFYAARGFYVNDAYFDPKAEARKVEMLKPLA</sequence>
<dbReference type="Proteomes" id="UP000580856">
    <property type="component" value="Unassembled WGS sequence"/>
</dbReference>
<organism evidence="2 3">
    <name type="scientific">Desulfobaculum xiamenense</name>
    <dbReference type="NCBI Taxonomy" id="995050"/>
    <lineage>
        <taxon>Bacteria</taxon>
        <taxon>Pseudomonadati</taxon>
        <taxon>Thermodesulfobacteriota</taxon>
        <taxon>Desulfovibrionia</taxon>
        <taxon>Desulfovibrionales</taxon>
        <taxon>Desulfovibrionaceae</taxon>
        <taxon>Desulfobaculum</taxon>
    </lineage>
</organism>
<dbReference type="InterPro" id="IPR000182">
    <property type="entry name" value="GNAT_dom"/>
</dbReference>
<dbReference type="EMBL" id="JAATJA010000002">
    <property type="protein sequence ID" value="NJB68016.1"/>
    <property type="molecule type" value="Genomic_DNA"/>
</dbReference>
<accession>A0A846QGT3</accession>
<keyword evidence="3" id="KW-1185">Reference proteome</keyword>
<dbReference type="PROSITE" id="PS51186">
    <property type="entry name" value="GNAT"/>
    <property type="match status" value="1"/>
</dbReference>
<dbReference type="AlphaFoldDB" id="A0A846QGT3"/>
<evidence type="ECO:0000313" key="2">
    <source>
        <dbReference type="EMBL" id="NJB68016.1"/>
    </source>
</evidence>
<feature type="domain" description="N-acetyltransferase" evidence="1">
    <location>
        <begin position="5"/>
        <end position="156"/>
    </location>
</feature>
<dbReference type="InterPro" id="IPR016181">
    <property type="entry name" value="Acyl_CoA_acyltransferase"/>
</dbReference>
<reference evidence="2 3" key="1">
    <citation type="submission" date="2020-03" db="EMBL/GenBank/DDBJ databases">
        <title>Genomic Encyclopedia of Type Strains, Phase IV (KMG-IV): sequencing the most valuable type-strain genomes for metagenomic binning, comparative biology and taxonomic classification.</title>
        <authorList>
            <person name="Goeker M."/>
        </authorList>
    </citation>
    <scope>NUCLEOTIDE SEQUENCE [LARGE SCALE GENOMIC DNA]</scope>
    <source>
        <strain evidence="2 3">DSM 24233</strain>
    </source>
</reference>
<dbReference type="GO" id="GO:0005840">
    <property type="term" value="C:ribosome"/>
    <property type="evidence" value="ECO:0007669"/>
    <property type="project" value="UniProtKB-KW"/>
</dbReference>
<dbReference type="GO" id="GO:0016747">
    <property type="term" value="F:acyltransferase activity, transferring groups other than amino-acyl groups"/>
    <property type="evidence" value="ECO:0007669"/>
    <property type="project" value="InterPro"/>
</dbReference>
<dbReference type="Gene3D" id="3.40.630.30">
    <property type="match status" value="1"/>
</dbReference>
<keyword evidence="2" id="KW-0689">Ribosomal protein</keyword>